<evidence type="ECO:0000313" key="9">
    <source>
        <dbReference type="EMBL" id="MDC4238748.1"/>
    </source>
</evidence>
<dbReference type="PANTHER" id="PTHR30193:SF37">
    <property type="entry name" value="INNER MEMBRANE ABC TRANSPORTER PERMEASE PROTEIN YCJO"/>
    <property type="match status" value="1"/>
</dbReference>
<feature type="domain" description="ABC transmembrane type-1" evidence="8">
    <location>
        <begin position="72"/>
        <end position="282"/>
    </location>
</feature>
<dbReference type="GO" id="GO:0055085">
    <property type="term" value="P:transmembrane transport"/>
    <property type="evidence" value="ECO:0007669"/>
    <property type="project" value="InterPro"/>
</dbReference>
<evidence type="ECO:0000256" key="6">
    <source>
        <dbReference type="ARBA" id="ARBA00023136"/>
    </source>
</evidence>
<dbReference type="RefSeq" id="WP_008680199.1">
    <property type="nucleotide sequence ID" value="NZ_CABKOG010000003.1"/>
</dbReference>
<evidence type="ECO:0000256" key="5">
    <source>
        <dbReference type="ARBA" id="ARBA00022989"/>
    </source>
</evidence>
<dbReference type="InterPro" id="IPR000515">
    <property type="entry name" value="MetI-like"/>
</dbReference>
<evidence type="ECO:0000256" key="3">
    <source>
        <dbReference type="ARBA" id="ARBA00022475"/>
    </source>
</evidence>
<comment type="similarity">
    <text evidence="7">Belongs to the binding-protein-dependent transport system permease family.</text>
</comment>
<name>A0A9X4B143_9CLOT</name>
<feature type="transmembrane region" description="Helical" evidence="7">
    <location>
        <begin position="260"/>
        <end position="285"/>
    </location>
</feature>
<comment type="caution">
    <text evidence="9">The sequence shown here is derived from an EMBL/GenBank/DDBJ whole genome shotgun (WGS) entry which is preliminary data.</text>
</comment>
<feature type="transmembrane region" description="Helical" evidence="7">
    <location>
        <begin position="12"/>
        <end position="36"/>
    </location>
</feature>
<organism evidence="9 10">
    <name type="scientific">Clostridium tertium</name>
    <dbReference type="NCBI Taxonomy" id="1559"/>
    <lineage>
        <taxon>Bacteria</taxon>
        <taxon>Bacillati</taxon>
        <taxon>Bacillota</taxon>
        <taxon>Clostridia</taxon>
        <taxon>Eubacteriales</taxon>
        <taxon>Clostridiaceae</taxon>
        <taxon>Clostridium</taxon>
    </lineage>
</organism>
<proteinExistence type="inferred from homology"/>
<dbReference type="PANTHER" id="PTHR30193">
    <property type="entry name" value="ABC TRANSPORTER PERMEASE PROTEIN"/>
    <property type="match status" value="1"/>
</dbReference>
<evidence type="ECO:0000313" key="10">
    <source>
        <dbReference type="Proteomes" id="UP001141183"/>
    </source>
</evidence>
<feature type="transmembrane region" description="Helical" evidence="7">
    <location>
        <begin position="150"/>
        <end position="167"/>
    </location>
</feature>
<dbReference type="SUPFAM" id="SSF161098">
    <property type="entry name" value="MetI-like"/>
    <property type="match status" value="1"/>
</dbReference>
<sequence>MSKKRDLAPYSFIAPHLILFVLFFLIPAVVGIYVSFTKWDIYSTPQWVGFKNYYEILVNSESVFYEQFWNGLRNTFIFSVLTIPFCIAIPLLFAVLLNTKPKGYKFFQSVFYVPGLLSISAVMLAWNFMFNKTFGLVNNMTNLDINWGSTFPWYWIALIIITVWWCIGSNMVIYQAAIASVPTDYYEAAAIDGAGALKQFFKITLPSIKSQILYTLVMTTIAQFNIYGQPLMFNNGGPNGANRVLLMYIRELGFGQGSSLAGMASAMAAMLGICILFICILQAVLSRDEDEVLAKKQRKKNKKLNKAKIKTAGATYNLSEGGK</sequence>
<dbReference type="Gene3D" id="1.10.3720.10">
    <property type="entry name" value="MetI-like"/>
    <property type="match status" value="1"/>
</dbReference>
<evidence type="ECO:0000256" key="2">
    <source>
        <dbReference type="ARBA" id="ARBA00022448"/>
    </source>
</evidence>
<dbReference type="AlphaFoldDB" id="A0A9X4B143"/>
<evidence type="ECO:0000256" key="1">
    <source>
        <dbReference type="ARBA" id="ARBA00004651"/>
    </source>
</evidence>
<keyword evidence="2 7" id="KW-0813">Transport</keyword>
<dbReference type="InterPro" id="IPR051393">
    <property type="entry name" value="ABC_transporter_permease"/>
</dbReference>
<keyword evidence="4 7" id="KW-0812">Transmembrane</keyword>
<keyword evidence="10" id="KW-1185">Reference proteome</keyword>
<gene>
    <name evidence="9" type="ORF">NE398_00985</name>
</gene>
<dbReference type="CDD" id="cd06261">
    <property type="entry name" value="TM_PBP2"/>
    <property type="match status" value="1"/>
</dbReference>
<dbReference type="EMBL" id="JAMRYU010000001">
    <property type="protein sequence ID" value="MDC4238748.1"/>
    <property type="molecule type" value="Genomic_DNA"/>
</dbReference>
<dbReference type="Pfam" id="PF00528">
    <property type="entry name" value="BPD_transp_1"/>
    <property type="match status" value="1"/>
</dbReference>
<feature type="transmembrane region" description="Helical" evidence="7">
    <location>
        <begin position="76"/>
        <end position="97"/>
    </location>
</feature>
<feature type="transmembrane region" description="Helical" evidence="7">
    <location>
        <begin position="109"/>
        <end position="130"/>
    </location>
</feature>
<keyword evidence="5 7" id="KW-1133">Transmembrane helix</keyword>
<keyword evidence="3" id="KW-1003">Cell membrane</keyword>
<reference evidence="9" key="1">
    <citation type="submission" date="2022-05" db="EMBL/GenBank/DDBJ databases">
        <title>Draft genome sequence of Clostridium tertium strain CP3 isolated from Peru.</title>
        <authorList>
            <person name="Hurtado R."/>
            <person name="Lima L."/>
            <person name="Sousa T."/>
            <person name="Jaiswal A.K."/>
            <person name="Tiwari S."/>
            <person name="Maturrano L."/>
            <person name="Brenig B."/>
            <person name="Azevedo V."/>
        </authorList>
    </citation>
    <scope>NUCLEOTIDE SEQUENCE</scope>
    <source>
        <strain evidence="9">CP3</strain>
    </source>
</reference>
<evidence type="ECO:0000256" key="4">
    <source>
        <dbReference type="ARBA" id="ARBA00022692"/>
    </source>
</evidence>
<dbReference type="GO" id="GO:0005886">
    <property type="term" value="C:plasma membrane"/>
    <property type="evidence" value="ECO:0007669"/>
    <property type="project" value="UniProtKB-SubCell"/>
</dbReference>
<dbReference type="InterPro" id="IPR035906">
    <property type="entry name" value="MetI-like_sf"/>
</dbReference>
<dbReference type="Proteomes" id="UP001141183">
    <property type="component" value="Unassembled WGS sequence"/>
</dbReference>
<evidence type="ECO:0000256" key="7">
    <source>
        <dbReference type="RuleBase" id="RU363032"/>
    </source>
</evidence>
<accession>A0A9X4B143</accession>
<protein>
    <submittedName>
        <fullName evidence="9">Sugar ABC transporter permease</fullName>
    </submittedName>
</protein>
<dbReference type="PROSITE" id="PS50928">
    <property type="entry name" value="ABC_TM1"/>
    <property type="match status" value="1"/>
</dbReference>
<evidence type="ECO:0000259" key="8">
    <source>
        <dbReference type="PROSITE" id="PS50928"/>
    </source>
</evidence>
<keyword evidence="6 7" id="KW-0472">Membrane</keyword>
<feature type="transmembrane region" description="Helical" evidence="7">
    <location>
        <begin position="212"/>
        <end position="228"/>
    </location>
</feature>
<comment type="subcellular location">
    <subcellularLocation>
        <location evidence="1 7">Cell membrane</location>
        <topology evidence="1 7">Multi-pass membrane protein</topology>
    </subcellularLocation>
</comment>